<feature type="region of interest" description="Disordered" evidence="3">
    <location>
        <begin position="551"/>
        <end position="597"/>
    </location>
</feature>
<feature type="compositionally biased region" description="Polar residues" evidence="3">
    <location>
        <begin position="565"/>
        <end position="577"/>
    </location>
</feature>
<dbReference type="Pfam" id="PF02458">
    <property type="entry name" value="Transferase"/>
    <property type="match status" value="1"/>
</dbReference>
<dbReference type="SUPFAM" id="SSF52777">
    <property type="entry name" value="CoA-dependent acyltransferases"/>
    <property type="match status" value="1"/>
</dbReference>
<dbReference type="STRING" id="40149.A0A0E0CKJ3"/>
<dbReference type="InterPro" id="IPR051504">
    <property type="entry name" value="Plant_metabolite_acyltrans"/>
</dbReference>
<proteinExistence type="predicted"/>
<reference evidence="4" key="2">
    <citation type="submission" date="2018-05" db="EMBL/GenBank/DDBJ databases">
        <title>OmerRS3 (Oryza meridionalis Reference Sequence Version 3).</title>
        <authorList>
            <person name="Zhang J."/>
            <person name="Kudrna D."/>
            <person name="Lee S."/>
            <person name="Talag J."/>
            <person name="Welchert J."/>
            <person name="Wing R.A."/>
        </authorList>
    </citation>
    <scope>NUCLEOTIDE SEQUENCE [LARGE SCALE GENOMIC DNA]</scope>
    <source>
        <strain evidence="4">cv. OR44</strain>
    </source>
</reference>
<keyword evidence="5" id="KW-1185">Reference proteome</keyword>
<evidence type="ECO:0000313" key="5">
    <source>
        <dbReference type="Proteomes" id="UP000008021"/>
    </source>
</evidence>
<evidence type="ECO:0000313" key="4">
    <source>
        <dbReference type="EnsemblPlants" id="OMERI02G16590.1"/>
    </source>
</evidence>
<evidence type="ECO:0000256" key="2">
    <source>
        <dbReference type="ARBA" id="ARBA00023315"/>
    </source>
</evidence>
<reference evidence="4" key="1">
    <citation type="submission" date="2015-04" db="UniProtKB">
        <authorList>
            <consortium name="EnsemblPlants"/>
        </authorList>
    </citation>
    <scope>IDENTIFICATION</scope>
</reference>
<dbReference type="HOGENOM" id="CLU_014546_7_2_1"/>
<dbReference type="EnsemblPlants" id="OMERI02G16590.1">
    <property type="protein sequence ID" value="OMERI02G16590.1"/>
    <property type="gene ID" value="OMERI02G16590"/>
</dbReference>
<dbReference type="AlphaFoldDB" id="A0A0E0CKJ3"/>
<protein>
    <submittedName>
        <fullName evidence="4">Uncharacterized protein</fullName>
    </submittedName>
</protein>
<dbReference type="InterPro" id="IPR023213">
    <property type="entry name" value="CAT-like_dom_sf"/>
</dbReference>
<evidence type="ECO:0000256" key="3">
    <source>
        <dbReference type="SAM" id="MobiDB-lite"/>
    </source>
</evidence>
<organism evidence="4">
    <name type="scientific">Oryza meridionalis</name>
    <dbReference type="NCBI Taxonomy" id="40149"/>
    <lineage>
        <taxon>Eukaryota</taxon>
        <taxon>Viridiplantae</taxon>
        <taxon>Streptophyta</taxon>
        <taxon>Embryophyta</taxon>
        <taxon>Tracheophyta</taxon>
        <taxon>Spermatophyta</taxon>
        <taxon>Magnoliopsida</taxon>
        <taxon>Liliopsida</taxon>
        <taxon>Poales</taxon>
        <taxon>Poaceae</taxon>
        <taxon>BOP clade</taxon>
        <taxon>Oryzoideae</taxon>
        <taxon>Oryzeae</taxon>
        <taxon>Oryzinae</taxon>
        <taxon>Oryza</taxon>
    </lineage>
</organism>
<sequence>MAPATQMAAPPPRARGGSFRVLRTARVAPSSPDGVPSLGERAVPLTFLDAIWLTTPPVDRVFFYRLGTDDDGVDAVLSRLADSLSRALHVFYSLAGRLRLTPGKTNRYELFYQPGDAVAFTVAEHDDGVGVDELATDDPREVAKIALLVPELPDGGAVLAVQATVLPPARRGLALGVTVHHAACDGSSSTHFLHTWAAACAGAAVLPKPPVIDRTFIRERDDLYDFMVNRTKEESDKFRSPDVADGKLLATFTLSGEILQSIKDRIAGVAARRGGASPPPRCTSIVATFAVMWQCHIRAALAGDVEADNNPRIHGRAHFVFPTDHRARMEPRVPDKYLGNCVGPCFASAPKEEIAAADAEDGLFTTCAAIAAAVDEGTRYDPGYWERCREHVGGMSASDGPPLAVAGSPRFRVYDVDFGFGRPAKVDVVSVAKTGAISVAEGRGGGIEVGVGLPPERMERFRRCFADAVAWLSSPSRPVTRDMDRSAPGHSPALSAPVCLPETDAAGAGADNTEWGQTPAYLAFGRHHHMILTCSTLKAGDRAHPKHKIKKLASFSSPEHRSHSRQPTSSIGNSFPPTSEFKESSLAAVELQKKREE</sequence>
<dbReference type="GO" id="GO:0050734">
    <property type="term" value="F:hydroxycinnamoyltransferase activity"/>
    <property type="evidence" value="ECO:0007669"/>
    <property type="project" value="UniProtKB-ARBA"/>
</dbReference>
<dbReference type="Gene3D" id="3.30.559.10">
    <property type="entry name" value="Chloramphenicol acetyltransferase-like domain"/>
    <property type="match status" value="2"/>
</dbReference>
<evidence type="ECO:0000256" key="1">
    <source>
        <dbReference type="ARBA" id="ARBA00022679"/>
    </source>
</evidence>
<name>A0A0E0CKJ3_9ORYZ</name>
<dbReference type="Proteomes" id="UP000008021">
    <property type="component" value="Chromosome 2"/>
</dbReference>
<dbReference type="PANTHER" id="PTHR31625">
    <property type="match status" value="1"/>
</dbReference>
<accession>A0A0E0CKJ3</accession>
<feature type="region of interest" description="Disordered" evidence="3">
    <location>
        <begin position="476"/>
        <end position="498"/>
    </location>
</feature>
<keyword evidence="2" id="KW-0012">Acyltransferase</keyword>
<dbReference type="eggNOG" id="ENOG502QPXT">
    <property type="taxonomic scope" value="Eukaryota"/>
</dbReference>
<dbReference type="Gramene" id="OMERI02G16590.1">
    <property type="protein sequence ID" value="OMERI02G16590.1"/>
    <property type="gene ID" value="OMERI02G16590"/>
</dbReference>
<keyword evidence="1" id="KW-0808">Transferase</keyword>